<dbReference type="Proteomes" id="UP000004994">
    <property type="component" value="Chromosome 8"/>
</dbReference>
<keyword evidence="2" id="KW-1185">Reference proteome</keyword>
<reference evidence="1" key="2">
    <citation type="submission" date="2019-01" db="UniProtKB">
        <authorList>
            <consortium name="EnsemblPlants"/>
        </authorList>
    </citation>
    <scope>IDENTIFICATION</scope>
    <source>
        <strain evidence="1">cv. Heinz 1706</strain>
    </source>
</reference>
<reference evidence="1" key="1">
    <citation type="journal article" date="2012" name="Nature">
        <title>The tomato genome sequence provides insights into fleshy fruit evolution.</title>
        <authorList>
            <consortium name="Tomato Genome Consortium"/>
        </authorList>
    </citation>
    <scope>NUCLEOTIDE SEQUENCE [LARGE SCALE GENOMIC DNA]</scope>
    <source>
        <strain evidence="1">cv. Heinz 1706</strain>
    </source>
</reference>
<evidence type="ECO:0000313" key="2">
    <source>
        <dbReference type="Proteomes" id="UP000004994"/>
    </source>
</evidence>
<accession>A0A3Q7HJR4</accession>
<dbReference type="InParanoid" id="A0A3Q7HJR4"/>
<dbReference type="AlphaFoldDB" id="A0A3Q7HJR4"/>
<proteinExistence type="predicted"/>
<evidence type="ECO:0000313" key="1">
    <source>
        <dbReference type="EnsemblPlants" id="Solyc08g006475.1.1"/>
    </source>
</evidence>
<dbReference type="EnsemblPlants" id="Solyc08g006475.1.1">
    <property type="protein sequence ID" value="Solyc08g006475.1.1"/>
    <property type="gene ID" value="Solyc08g006475.1"/>
</dbReference>
<dbReference type="Gramene" id="Solyc08g006475.1.1">
    <property type="protein sequence ID" value="Solyc08g006475.1.1"/>
    <property type="gene ID" value="Solyc08g006475.1"/>
</dbReference>
<name>A0A3Q7HJR4_SOLLC</name>
<sequence length="238" mass="26104">MWCGCCTLGLAGKAILPGLHILMTYLFALVVFRTFLTGLFPCCFTTFPFFAKSRTKTGSSCDKSSLGMEAAGLSTVSFMSGFKLRAGFDRQVYKASQSTNLSSPRVQNSSKLNQISESITQHWSQAFLPRNQLPPPKTLRKNQMPPSLFTSLSDHSKDKPTYQNTKITTPFDKIGVYILSKGQNESEQAERESLLTEYGASSSKSFAFICEGVLSPLLSTLGDAHGGRTFIYDLAIST</sequence>
<organism evidence="1">
    <name type="scientific">Solanum lycopersicum</name>
    <name type="common">Tomato</name>
    <name type="synonym">Lycopersicon esculentum</name>
    <dbReference type="NCBI Taxonomy" id="4081"/>
    <lineage>
        <taxon>Eukaryota</taxon>
        <taxon>Viridiplantae</taxon>
        <taxon>Streptophyta</taxon>
        <taxon>Embryophyta</taxon>
        <taxon>Tracheophyta</taxon>
        <taxon>Spermatophyta</taxon>
        <taxon>Magnoliopsida</taxon>
        <taxon>eudicotyledons</taxon>
        <taxon>Gunneridae</taxon>
        <taxon>Pentapetalae</taxon>
        <taxon>asterids</taxon>
        <taxon>lamiids</taxon>
        <taxon>Solanales</taxon>
        <taxon>Solanaceae</taxon>
        <taxon>Solanoideae</taxon>
        <taxon>Solaneae</taxon>
        <taxon>Solanum</taxon>
        <taxon>Solanum subgen. Lycopersicon</taxon>
    </lineage>
</organism>
<protein>
    <submittedName>
        <fullName evidence="1">Uncharacterized protein</fullName>
    </submittedName>
</protein>